<proteinExistence type="predicted"/>
<reference evidence="2 3" key="1">
    <citation type="submission" date="2019-10" db="EMBL/GenBank/DDBJ databases">
        <title>The completed genome of Lactobacillus harbinensis M1.</title>
        <authorList>
            <person name="Zheng Y."/>
        </authorList>
    </citation>
    <scope>NUCLEOTIDE SEQUENCE [LARGE SCALE GENOMIC DNA]</scope>
    <source>
        <strain evidence="2 3">M1</strain>
    </source>
</reference>
<keyword evidence="1" id="KW-0812">Transmembrane</keyword>
<feature type="transmembrane region" description="Helical" evidence="1">
    <location>
        <begin position="38"/>
        <end position="58"/>
    </location>
</feature>
<dbReference type="RefSeq" id="WP_152260857.1">
    <property type="nucleotide sequence ID" value="NZ_CP045143.1"/>
</dbReference>
<keyword evidence="1" id="KW-0472">Membrane</keyword>
<name>A0A5P8M5P6_9LACO</name>
<dbReference type="EMBL" id="CP045143">
    <property type="protein sequence ID" value="QFR23657.1"/>
    <property type="molecule type" value="Genomic_DNA"/>
</dbReference>
<evidence type="ECO:0000313" key="3">
    <source>
        <dbReference type="Proteomes" id="UP000326779"/>
    </source>
</evidence>
<sequence>MRERKLKYFKKLLLNGAPSMLGFIGALIAPLLWIKIAFVIFAIGVYVFLSYTQVAAMIDNDDFHERIGASIEGLKQAGLVPKSIRVNGKPIDKE</sequence>
<organism evidence="2 3">
    <name type="scientific">Schleiferilactobacillus harbinensis</name>
    <dbReference type="NCBI Taxonomy" id="304207"/>
    <lineage>
        <taxon>Bacteria</taxon>
        <taxon>Bacillati</taxon>
        <taxon>Bacillota</taxon>
        <taxon>Bacilli</taxon>
        <taxon>Lactobacillales</taxon>
        <taxon>Lactobacillaceae</taxon>
        <taxon>Schleiferilactobacillus</taxon>
    </lineage>
</organism>
<feature type="transmembrane region" description="Helical" evidence="1">
    <location>
        <begin position="12"/>
        <end position="32"/>
    </location>
</feature>
<accession>A0A5P8M5P6</accession>
<evidence type="ECO:0000313" key="2">
    <source>
        <dbReference type="EMBL" id="QFR23657.1"/>
    </source>
</evidence>
<keyword evidence="1" id="KW-1133">Transmembrane helix</keyword>
<dbReference type="AlphaFoldDB" id="A0A5P8M5P6"/>
<dbReference type="KEGG" id="lhb:D1010_09685"/>
<protein>
    <submittedName>
        <fullName evidence="2">Uncharacterized protein</fullName>
    </submittedName>
</protein>
<dbReference type="Proteomes" id="UP000326779">
    <property type="component" value="Chromosome"/>
</dbReference>
<gene>
    <name evidence="2" type="ORF">D1010_09685</name>
</gene>
<evidence type="ECO:0000256" key="1">
    <source>
        <dbReference type="SAM" id="Phobius"/>
    </source>
</evidence>